<evidence type="ECO:0000313" key="1">
    <source>
        <dbReference type="EMBL" id="QLI63995.1"/>
    </source>
</evidence>
<dbReference type="RefSeq" id="XP_065985678.1">
    <property type="nucleotide sequence ID" value="XM_066129563.1"/>
</dbReference>
<dbReference type="EMBL" id="CP058932">
    <property type="protein sequence ID" value="QLI63995.1"/>
    <property type="molecule type" value="Genomic_DNA"/>
</dbReference>
<sequence length="96" mass="10816">MSTQAVILYQARTQPTRNPGWRRWLAHDNPWSLFRADFEGAVLEDIRWQEPFPDKGGNGEFKGHGTSRGPVGRGFFLNEAHVAFGINGQDSTEVET</sequence>
<proteinExistence type="predicted"/>
<evidence type="ECO:0000313" key="2">
    <source>
        <dbReference type="Proteomes" id="UP000510686"/>
    </source>
</evidence>
<dbReference type="Proteomes" id="UP000510686">
    <property type="component" value="Chromosome 1"/>
</dbReference>
<keyword evidence="2" id="KW-1185">Reference proteome</keyword>
<name>A0A7D5UPW0_9HYPO</name>
<gene>
    <name evidence="1" type="ORF">G6M90_00g004110</name>
</gene>
<dbReference type="GeneID" id="90967413"/>
<reference evidence="1 2" key="1">
    <citation type="submission" date="2020-07" db="EMBL/GenBank/DDBJ databases">
        <title>Telomere length de novo assembly of all 7 chromosomes of the fungus, Metarhizium brunneum, using a novel assembly pipeline.</title>
        <authorList>
            <person name="Saud z."/>
            <person name="Kortsinoglou A."/>
            <person name="Kouvelis V.N."/>
            <person name="Butt T.M."/>
        </authorList>
    </citation>
    <scope>NUCLEOTIDE SEQUENCE [LARGE SCALE GENOMIC DNA]</scope>
    <source>
        <strain evidence="1 2">4556</strain>
    </source>
</reference>
<accession>A0A7D5UPW0</accession>
<organism evidence="1 2">
    <name type="scientific">Metarhizium brunneum</name>
    <dbReference type="NCBI Taxonomy" id="500148"/>
    <lineage>
        <taxon>Eukaryota</taxon>
        <taxon>Fungi</taxon>
        <taxon>Dikarya</taxon>
        <taxon>Ascomycota</taxon>
        <taxon>Pezizomycotina</taxon>
        <taxon>Sordariomycetes</taxon>
        <taxon>Hypocreomycetidae</taxon>
        <taxon>Hypocreales</taxon>
        <taxon>Clavicipitaceae</taxon>
        <taxon>Metarhizium</taxon>
    </lineage>
</organism>
<protein>
    <submittedName>
        <fullName evidence="1">Uncharacterized protein</fullName>
    </submittedName>
</protein>
<dbReference type="AlphaFoldDB" id="A0A7D5UPW0"/>
<dbReference type="KEGG" id="mbrn:90967413"/>